<reference evidence="1 2" key="1">
    <citation type="submission" date="2018-03" db="EMBL/GenBank/DDBJ databases">
        <title>The ancient ancestry and fast evolution of plastids.</title>
        <authorList>
            <person name="Moore K.R."/>
            <person name="Magnabosco C."/>
            <person name="Momper L."/>
            <person name="Gold D.A."/>
            <person name="Bosak T."/>
            <person name="Fournier G.P."/>
        </authorList>
    </citation>
    <scope>NUCLEOTIDE SEQUENCE [LARGE SCALE GENOMIC DNA]</scope>
    <source>
        <strain evidence="1 2">CCALA 037</strain>
    </source>
</reference>
<dbReference type="Proteomes" id="UP000238937">
    <property type="component" value="Unassembled WGS sequence"/>
</dbReference>
<proteinExistence type="predicted"/>
<comment type="caution">
    <text evidence="1">The sequence shown here is derived from an EMBL/GenBank/DDBJ whole genome shotgun (WGS) entry which is preliminary data.</text>
</comment>
<accession>A0A2T1FRW9</accession>
<gene>
    <name evidence="1" type="ORF">C7B77_24175</name>
</gene>
<dbReference type="OrthoDB" id="574511at2"/>
<evidence type="ECO:0000313" key="1">
    <source>
        <dbReference type="EMBL" id="PSB47747.1"/>
    </source>
</evidence>
<keyword evidence="2" id="KW-1185">Reference proteome</keyword>
<dbReference type="EMBL" id="PVWO01000453">
    <property type="protein sequence ID" value="PSB47747.1"/>
    <property type="molecule type" value="Genomic_DNA"/>
</dbReference>
<sequence length="175" mass="19946">MVIIGLGVKVMEKIYQFINSLGLSTTTSNTGKYLNVNNTDRPSPDVDGKFDPDNEWTMVRPSIQVHVPCHSQILTKLWIHIPDNFKPQTAKIQITDSAEPTLNARMVPAVISRRGQWLQIKLKQSIVPDTQLRIYFDRPNHNMLVRLPEYFVYGKSVNGQSSFLGRGYFPLSDRS</sequence>
<evidence type="ECO:0000313" key="2">
    <source>
        <dbReference type="Proteomes" id="UP000238937"/>
    </source>
</evidence>
<name>A0A2T1FRW9_9CYAN</name>
<organism evidence="1 2">
    <name type="scientific">Chamaesiphon polymorphus CCALA 037</name>
    <dbReference type="NCBI Taxonomy" id="2107692"/>
    <lineage>
        <taxon>Bacteria</taxon>
        <taxon>Bacillati</taxon>
        <taxon>Cyanobacteriota</taxon>
        <taxon>Cyanophyceae</taxon>
        <taxon>Gomontiellales</taxon>
        <taxon>Chamaesiphonaceae</taxon>
        <taxon>Chamaesiphon</taxon>
    </lineage>
</organism>
<dbReference type="AlphaFoldDB" id="A0A2T1FRW9"/>
<protein>
    <submittedName>
        <fullName evidence="1">Uncharacterized protein</fullName>
    </submittedName>
</protein>